<accession>A0A547Q041</accession>
<name>A0A547Q041_9RHOB</name>
<dbReference type="Proteomes" id="UP000318590">
    <property type="component" value="Unassembled WGS sequence"/>
</dbReference>
<sequence length="203" mass="20843">MAGADWIELEESGDMVSRFAAELRRSRTAIQEANREGGALTETLEKGLRQSFRAMTLEGKSLSDAVRGAAQSLSRSTHSAALRGGIVDPLAQKAAGALSQGAEGLITSLLRGGARGFARGGVVSGAVPFAMQGGLGVMGEAGPEAILPLSRGADGRLGVRSAGGAPAQVVINISTPDVEGFRRSQSQIAAEMSRALTRGGRNR</sequence>
<evidence type="ECO:0000313" key="1">
    <source>
        <dbReference type="EMBL" id="TRD19766.1"/>
    </source>
</evidence>
<proteinExistence type="predicted"/>
<dbReference type="RefSeq" id="WP_142834813.1">
    <property type="nucleotide sequence ID" value="NZ_VFSV01000016.1"/>
</dbReference>
<keyword evidence="2" id="KW-1185">Reference proteome</keyword>
<dbReference type="AlphaFoldDB" id="A0A547Q041"/>
<dbReference type="OrthoDB" id="8448547at2"/>
<protein>
    <submittedName>
        <fullName evidence="1">Phage tail tape measure protein</fullName>
    </submittedName>
</protein>
<dbReference type="EMBL" id="VFSV01000016">
    <property type="protein sequence ID" value="TRD19766.1"/>
    <property type="molecule type" value="Genomic_DNA"/>
</dbReference>
<organism evidence="1 2">
    <name type="scientific">Palleronia caenipelagi</name>
    <dbReference type="NCBI Taxonomy" id="2489174"/>
    <lineage>
        <taxon>Bacteria</taxon>
        <taxon>Pseudomonadati</taxon>
        <taxon>Pseudomonadota</taxon>
        <taxon>Alphaproteobacteria</taxon>
        <taxon>Rhodobacterales</taxon>
        <taxon>Roseobacteraceae</taxon>
        <taxon>Palleronia</taxon>
    </lineage>
</organism>
<comment type="caution">
    <text evidence="1">The sequence shown here is derived from an EMBL/GenBank/DDBJ whole genome shotgun (WGS) entry which is preliminary data.</text>
</comment>
<evidence type="ECO:0000313" key="2">
    <source>
        <dbReference type="Proteomes" id="UP000318590"/>
    </source>
</evidence>
<gene>
    <name evidence="1" type="ORF">FEV53_10730</name>
</gene>
<reference evidence="1 2" key="1">
    <citation type="submission" date="2019-06" db="EMBL/GenBank/DDBJ databases">
        <title>Paenimaribius caenipelagi gen. nov., sp. nov., isolated from a tidal flat.</title>
        <authorList>
            <person name="Yoon J.-H."/>
        </authorList>
    </citation>
    <scope>NUCLEOTIDE SEQUENCE [LARGE SCALE GENOMIC DNA]</scope>
    <source>
        <strain evidence="1 2">JBTF-M29</strain>
    </source>
</reference>